<organism evidence="8 9">
    <name type="scientific">Trypanosoma brucei gambiense (strain MHOM/CI/86/DAL972)</name>
    <dbReference type="NCBI Taxonomy" id="679716"/>
    <lineage>
        <taxon>Eukaryota</taxon>
        <taxon>Discoba</taxon>
        <taxon>Euglenozoa</taxon>
        <taxon>Kinetoplastea</taxon>
        <taxon>Metakinetoplastina</taxon>
        <taxon>Trypanosomatida</taxon>
        <taxon>Trypanosomatidae</taxon>
        <taxon>Trypanosoma</taxon>
    </lineage>
</organism>
<keyword evidence="2" id="KW-1003">Cell membrane</keyword>
<keyword evidence="5" id="KW-0325">Glycoprotein</keyword>
<evidence type="ECO:0000256" key="5">
    <source>
        <dbReference type="ARBA" id="ARBA00023180"/>
    </source>
</evidence>
<name>C9ZX47_TRYB9</name>
<evidence type="ECO:0000256" key="6">
    <source>
        <dbReference type="ARBA" id="ARBA00023288"/>
    </source>
</evidence>
<keyword evidence="6" id="KW-0449">Lipoprotein</keyword>
<evidence type="ECO:0000256" key="2">
    <source>
        <dbReference type="ARBA" id="ARBA00022475"/>
    </source>
</evidence>
<proteinExistence type="predicted"/>
<dbReference type="RefSeq" id="XP_011776262.1">
    <property type="nucleotide sequence ID" value="XM_011777960.1"/>
</dbReference>
<dbReference type="Pfam" id="PF00913">
    <property type="entry name" value="Trypan_glycop"/>
    <property type="match status" value="1"/>
</dbReference>
<comment type="subcellular location">
    <subcellularLocation>
        <location evidence="1">Cell membrane</location>
        <topology evidence="1">Lipid-anchor</topology>
        <topology evidence="1">GPI-anchor</topology>
    </subcellularLocation>
</comment>
<evidence type="ECO:0000313" key="9">
    <source>
        <dbReference type="Proteomes" id="UP000002316"/>
    </source>
</evidence>
<keyword evidence="4" id="KW-0472">Membrane</keyword>
<evidence type="ECO:0000313" key="8">
    <source>
        <dbReference type="EMBL" id="CBH13989.1"/>
    </source>
</evidence>
<evidence type="ECO:0000256" key="1">
    <source>
        <dbReference type="ARBA" id="ARBA00004609"/>
    </source>
</evidence>
<gene>
    <name evidence="8" type="ORF">TbgDal_IX620</name>
</gene>
<dbReference type="Proteomes" id="UP000002316">
    <property type="component" value="Chromosome 9"/>
</dbReference>
<evidence type="ECO:0000256" key="3">
    <source>
        <dbReference type="ARBA" id="ARBA00022622"/>
    </source>
</evidence>
<dbReference type="Gene3D" id="3.90.150.10">
    <property type="entry name" value="Variant Surface Glycoprotein, subunit A domain 1"/>
    <property type="match status" value="1"/>
</dbReference>
<sequence>MNLSYTKTHDLGSQKSGPMSRAKATTSFIFAAVLVCSQLGAATGNALKAAAWQDMCTTAEQLTKIPALATKKLDQAQAVMADYRDAAMRLTAVAATRADSGDAIVLAILGSKLLEAAEETAGNLKALRPLSIKAAAAAGTVYGGISDFLNLLSAAHTGITCGCLNAKGDGDIMADTTELASCPIDNEIDLEKDTTGLETVVGDKGFKTLKTTDVKATSTSNTKCVLFQDASAVGNNKLFQKAATFLIAGGTLKVNSAGPTMTTAHGAALAAEQSTAGGKLITQAHAAIKELLSQAETAPASAAKTKVKALAADSNFAKVVVNKLKLIGMEGSGNTLEHNAKVKIKNLLADGCKNFDSKWQALIDTPIYDGKSEKIKTEKASSISSTTEIIQSVLYYQTKQQTDFLRLQKELEKTQNDCEKKPQKPE</sequence>
<dbReference type="EMBL" id="FN554972">
    <property type="protein sequence ID" value="CBH13989.1"/>
    <property type="molecule type" value="Genomic_DNA"/>
</dbReference>
<accession>C9ZX47</accession>
<protein>
    <recommendedName>
        <fullName evidence="7">Trypanosome variant surface glycoprotein A-type N-terminal domain-containing protein</fullName>
    </recommendedName>
</protein>
<reference evidence="9" key="1">
    <citation type="journal article" date="2010" name="PLoS Negl. Trop. Dis.">
        <title>The genome sequence of Trypanosoma brucei gambiense, causative agent of chronic human african trypanosomiasis.</title>
        <authorList>
            <person name="Jackson A.P."/>
            <person name="Sanders M."/>
            <person name="Berry A."/>
            <person name="McQuillan J."/>
            <person name="Aslett M.A."/>
            <person name="Quail M.A."/>
            <person name="Chukualim B."/>
            <person name="Capewell P."/>
            <person name="MacLeod A."/>
            <person name="Melville S.E."/>
            <person name="Gibson W."/>
            <person name="Barry J.D."/>
            <person name="Berriman M."/>
            <person name="Hertz-Fowler C."/>
        </authorList>
    </citation>
    <scope>NUCLEOTIDE SEQUENCE [LARGE SCALE GENOMIC DNA]</scope>
    <source>
        <strain evidence="9">MHOM/CI/86/DAL972</strain>
    </source>
</reference>
<feature type="domain" description="Trypanosome variant surface glycoprotein A-type N-terminal" evidence="7">
    <location>
        <begin position="32"/>
        <end position="397"/>
    </location>
</feature>
<dbReference type="Gene3D" id="1.10.470.10">
    <property type="entry name" value="Variant Surface Glycoprotein, subunit A, domain 2"/>
    <property type="match status" value="1"/>
</dbReference>
<keyword evidence="3" id="KW-0336">GPI-anchor</keyword>
<dbReference type="GO" id="GO:0098552">
    <property type="term" value="C:side of membrane"/>
    <property type="evidence" value="ECO:0007669"/>
    <property type="project" value="UniProtKB-KW"/>
</dbReference>
<dbReference type="GO" id="GO:0005886">
    <property type="term" value="C:plasma membrane"/>
    <property type="evidence" value="ECO:0007669"/>
    <property type="project" value="UniProtKB-SubCell"/>
</dbReference>
<evidence type="ECO:0000259" key="7">
    <source>
        <dbReference type="Pfam" id="PF00913"/>
    </source>
</evidence>
<dbReference type="GO" id="GO:0042783">
    <property type="term" value="P:symbiont-mediated evasion of host immune response"/>
    <property type="evidence" value="ECO:0007669"/>
    <property type="project" value="InterPro"/>
</dbReference>
<dbReference type="AlphaFoldDB" id="C9ZX47"/>
<dbReference type="InterPro" id="IPR001812">
    <property type="entry name" value="Trypano_VSG_A_N_dom"/>
</dbReference>
<dbReference type="GeneID" id="23860653"/>
<dbReference type="KEGG" id="tbg:TbgDal_IX620"/>
<evidence type="ECO:0000256" key="4">
    <source>
        <dbReference type="ARBA" id="ARBA00023136"/>
    </source>
</evidence>
<dbReference type="SUPFAM" id="SSF58087">
    <property type="entry name" value="Variant surface glycoprotein (N-terminal domain)"/>
    <property type="match status" value="1"/>
</dbReference>